<dbReference type="AlphaFoldDB" id="L1MEH3"/>
<dbReference type="HOGENOM" id="CLU_1783603_0_0_11"/>
<keyword evidence="2" id="KW-1185">Reference proteome</keyword>
<evidence type="ECO:0000313" key="2">
    <source>
        <dbReference type="Proteomes" id="UP000010445"/>
    </source>
</evidence>
<name>L1MEH3_9CORY</name>
<organism evidence="1 2">
    <name type="scientific">Corynebacterium durum F0235</name>
    <dbReference type="NCBI Taxonomy" id="1035195"/>
    <lineage>
        <taxon>Bacteria</taxon>
        <taxon>Bacillati</taxon>
        <taxon>Actinomycetota</taxon>
        <taxon>Actinomycetes</taxon>
        <taxon>Mycobacteriales</taxon>
        <taxon>Corynebacteriaceae</taxon>
        <taxon>Corynebacterium</taxon>
    </lineage>
</organism>
<proteinExistence type="predicted"/>
<sequence>MISDISRLINSIEAVSDNPCGRVCHGNASAGNIFVNLQTGEFEIPFGPEVVNAPIELDIGWLLGDVFEIISLQQISRGEQLDQVAAYDDIIVSRSRRSNLQFDIELCYRFAIARFVLHILDFVNTTSAISAARARVNAFCELLKL</sequence>
<reference evidence="1 2" key="1">
    <citation type="submission" date="2012-05" db="EMBL/GenBank/DDBJ databases">
        <authorList>
            <person name="Weinstock G."/>
            <person name="Sodergren E."/>
            <person name="Lobos E.A."/>
            <person name="Fulton L."/>
            <person name="Fulton R."/>
            <person name="Courtney L."/>
            <person name="Fronick C."/>
            <person name="O'Laughlin M."/>
            <person name="Godfrey J."/>
            <person name="Wilson R.M."/>
            <person name="Miner T."/>
            <person name="Farmer C."/>
            <person name="Delehaunty K."/>
            <person name="Cordes M."/>
            <person name="Minx P."/>
            <person name="Tomlinson C."/>
            <person name="Chen J."/>
            <person name="Wollam A."/>
            <person name="Pepin K.H."/>
            <person name="Bhonagiri V."/>
            <person name="Zhang X."/>
            <person name="Suruliraj S."/>
            <person name="Warren W."/>
            <person name="Mitreva M."/>
            <person name="Mardis E.R."/>
            <person name="Wilson R.K."/>
        </authorList>
    </citation>
    <scope>NUCLEOTIDE SEQUENCE [LARGE SCALE GENOMIC DNA]</scope>
    <source>
        <strain evidence="1 2">F0235</strain>
    </source>
</reference>
<comment type="caution">
    <text evidence="1">The sequence shown here is derived from an EMBL/GenBank/DDBJ whole genome shotgun (WGS) entry which is preliminary data.</text>
</comment>
<evidence type="ECO:0008006" key="3">
    <source>
        <dbReference type="Google" id="ProtNLM"/>
    </source>
</evidence>
<evidence type="ECO:0000313" key="1">
    <source>
        <dbReference type="EMBL" id="EKX89455.1"/>
    </source>
</evidence>
<dbReference type="EMBL" id="AMEM01000024">
    <property type="protein sequence ID" value="EKX89455.1"/>
    <property type="molecule type" value="Genomic_DNA"/>
</dbReference>
<gene>
    <name evidence="1" type="ORF">HMPREF9997_01926</name>
</gene>
<dbReference type="Proteomes" id="UP000010445">
    <property type="component" value="Unassembled WGS sequence"/>
</dbReference>
<dbReference type="STRING" id="1035195.HMPREF9997_01926"/>
<protein>
    <recommendedName>
        <fullName evidence="3">Aminoglycoside phosphotransferase domain-containing protein</fullName>
    </recommendedName>
</protein>
<accession>L1MEH3</accession>